<gene>
    <name evidence="1" type="ORF">P2G67_04960</name>
</gene>
<comment type="caution">
    <text evidence="1">The sequence shown here is derived from an EMBL/GenBank/DDBJ whole genome shotgun (WGS) entry which is preliminary data.</text>
</comment>
<accession>A0ABT5YKK8</accession>
<sequence length="50" mass="5987">MSSQAPEKKESRLARTDRIAREFIEIERRAEERKTARLRALRLKKEEMTA</sequence>
<evidence type="ECO:0000313" key="2">
    <source>
        <dbReference type="Proteomes" id="UP001215503"/>
    </source>
</evidence>
<dbReference type="EMBL" id="JARHUD010000002">
    <property type="protein sequence ID" value="MDF2095320.1"/>
    <property type="molecule type" value="Genomic_DNA"/>
</dbReference>
<evidence type="ECO:0000313" key="1">
    <source>
        <dbReference type="EMBL" id="MDF2095320.1"/>
    </source>
</evidence>
<protein>
    <submittedName>
        <fullName evidence="1">Uncharacterized protein</fullName>
    </submittedName>
</protein>
<dbReference type="RefSeq" id="WP_275820620.1">
    <property type="nucleotide sequence ID" value="NZ_JARHUD010000002.1"/>
</dbReference>
<reference evidence="1 2" key="1">
    <citation type="submission" date="2023-03" db="EMBL/GenBank/DDBJ databases">
        <title>Fodinicurvata sp. CAU 1616 isolated from sea sendiment.</title>
        <authorList>
            <person name="Kim W."/>
        </authorList>
    </citation>
    <scope>NUCLEOTIDE SEQUENCE [LARGE SCALE GENOMIC DNA]</scope>
    <source>
        <strain evidence="1 2">CAU 1616</strain>
    </source>
</reference>
<keyword evidence="2" id="KW-1185">Reference proteome</keyword>
<name>A0ABT5YKK8_9PROT</name>
<dbReference type="Proteomes" id="UP001215503">
    <property type="component" value="Unassembled WGS sequence"/>
</dbReference>
<organism evidence="1 2">
    <name type="scientific">Aquibaculum arenosum</name>
    <dbReference type="NCBI Taxonomy" id="3032591"/>
    <lineage>
        <taxon>Bacteria</taxon>
        <taxon>Pseudomonadati</taxon>
        <taxon>Pseudomonadota</taxon>
        <taxon>Alphaproteobacteria</taxon>
        <taxon>Rhodospirillales</taxon>
        <taxon>Rhodovibrionaceae</taxon>
        <taxon>Aquibaculum</taxon>
    </lineage>
</organism>
<proteinExistence type="predicted"/>